<feature type="region of interest" description="Disordered" evidence="1">
    <location>
        <begin position="1"/>
        <end position="25"/>
    </location>
</feature>
<proteinExistence type="predicted"/>
<comment type="caution">
    <text evidence="2">The sequence shown here is derived from an EMBL/GenBank/DDBJ whole genome shotgun (WGS) entry which is preliminary data.</text>
</comment>
<protein>
    <submittedName>
        <fullName evidence="2">Uncharacterized protein</fullName>
    </submittedName>
</protein>
<sequence>MTIGTTVRPRQVARPHDRACGSDLGDPRYRSQVIERSLVVTRVSADRMPSSVGDVASLAIDYAGNPDLLDHLGADRRVVSHNLTPLPNGDFLLSLFLETRGHER</sequence>
<evidence type="ECO:0000256" key="1">
    <source>
        <dbReference type="SAM" id="MobiDB-lite"/>
    </source>
</evidence>
<dbReference type="AlphaFoldDB" id="A0A4R1HR85"/>
<reference evidence="2 3" key="1">
    <citation type="submission" date="2019-03" db="EMBL/GenBank/DDBJ databases">
        <title>Sequencing the genomes of 1000 actinobacteria strains.</title>
        <authorList>
            <person name="Klenk H.-P."/>
        </authorList>
    </citation>
    <scope>NUCLEOTIDE SEQUENCE [LARGE SCALE GENOMIC DNA]</scope>
    <source>
        <strain evidence="2 3">DSM 44969</strain>
    </source>
</reference>
<accession>A0A4R1HR85</accession>
<name>A0A4R1HR85_PSEEN</name>
<dbReference type="EMBL" id="SMFZ01000002">
    <property type="protein sequence ID" value="TCK19882.1"/>
    <property type="molecule type" value="Genomic_DNA"/>
</dbReference>
<gene>
    <name evidence="2" type="ORF">EV378_3826</name>
</gene>
<dbReference type="Proteomes" id="UP000295560">
    <property type="component" value="Unassembled WGS sequence"/>
</dbReference>
<organism evidence="2 3">
    <name type="scientific">Pseudonocardia endophytica</name>
    <dbReference type="NCBI Taxonomy" id="401976"/>
    <lineage>
        <taxon>Bacteria</taxon>
        <taxon>Bacillati</taxon>
        <taxon>Actinomycetota</taxon>
        <taxon>Actinomycetes</taxon>
        <taxon>Pseudonocardiales</taxon>
        <taxon>Pseudonocardiaceae</taxon>
        <taxon>Pseudonocardia</taxon>
    </lineage>
</organism>
<evidence type="ECO:0000313" key="2">
    <source>
        <dbReference type="EMBL" id="TCK19882.1"/>
    </source>
</evidence>
<evidence type="ECO:0000313" key="3">
    <source>
        <dbReference type="Proteomes" id="UP000295560"/>
    </source>
</evidence>
<keyword evidence="3" id="KW-1185">Reference proteome</keyword>
<feature type="compositionally biased region" description="Basic and acidic residues" evidence="1">
    <location>
        <begin position="14"/>
        <end position="25"/>
    </location>
</feature>